<accession>A0A517YRJ8</accession>
<feature type="transmembrane region" description="Helical" evidence="1">
    <location>
        <begin position="115"/>
        <end position="143"/>
    </location>
</feature>
<name>A0A517YRJ8_9BACT</name>
<keyword evidence="3" id="KW-1185">Reference proteome</keyword>
<keyword evidence="1" id="KW-0812">Transmembrane</keyword>
<proteinExistence type="predicted"/>
<dbReference type="RefSeq" id="WP_145074986.1">
    <property type="nucleotide sequence ID" value="NZ_CP036425.1"/>
</dbReference>
<feature type="transmembrane region" description="Helical" evidence="1">
    <location>
        <begin position="24"/>
        <end position="48"/>
    </location>
</feature>
<dbReference type="AlphaFoldDB" id="A0A517YRJ8"/>
<dbReference type="Proteomes" id="UP000317369">
    <property type="component" value="Chromosome"/>
</dbReference>
<evidence type="ECO:0000256" key="1">
    <source>
        <dbReference type="SAM" id="Phobius"/>
    </source>
</evidence>
<dbReference type="EMBL" id="CP036425">
    <property type="protein sequence ID" value="QDU32821.1"/>
    <property type="molecule type" value="Genomic_DNA"/>
</dbReference>
<feature type="transmembrane region" description="Helical" evidence="1">
    <location>
        <begin position="86"/>
        <end position="108"/>
    </location>
</feature>
<evidence type="ECO:0000313" key="2">
    <source>
        <dbReference type="EMBL" id="QDU32821.1"/>
    </source>
</evidence>
<dbReference type="KEGG" id="pcor:KS4_08570"/>
<organism evidence="2 3">
    <name type="scientific">Poriferisphaera corsica</name>
    <dbReference type="NCBI Taxonomy" id="2528020"/>
    <lineage>
        <taxon>Bacteria</taxon>
        <taxon>Pseudomonadati</taxon>
        <taxon>Planctomycetota</taxon>
        <taxon>Phycisphaerae</taxon>
        <taxon>Phycisphaerales</taxon>
        <taxon>Phycisphaeraceae</taxon>
        <taxon>Poriferisphaera</taxon>
    </lineage>
</organism>
<gene>
    <name evidence="2" type="ORF">KS4_08570</name>
</gene>
<reference evidence="2 3" key="1">
    <citation type="submission" date="2019-02" db="EMBL/GenBank/DDBJ databases">
        <title>Deep-cultivation of Planctomycetes and their phenomic and genomic characterization uncovers novel biology.</title>
        <authorList>
            <person name="Wiegand S."/>
            <person name="Jogler M."/>
            <person name="Boedeker C."/>
            <person name="Pinto D."/>
            <person name="Vollmers J."/>
            <person name="Rivas-Marin E."/>
            <person name="Kohn T."/>
            <person name="Peeters S.H."/>
            <person name="Heuer A."/>
            <person name="Rast P."/>
            <person name="Oberbeckmann S."/>
            <person name="Bunk B."/>
            <person name="Jeske O."/>
            <person name="Meyerdierks A."/>
            <person name="Storesund J.E."/>
            <person name="Kallscheuer N."/>
            <person name="Luecker S."/>
            <person name="Lage O.M."/>
            <person name="Pohl T."/>
            <person name="Merkel B.J."/>
            <person name="Hornburger P."/>
            <person name="Mueller R.-W."/>
            <person name="Bruemmer F."/>
            <person name="Labrenz M."/>
            <person name="Spormann A.M."/>
            <person name="Op den Camp H."/>
            <person name="Overmann J."/>
            <person name="Amann R."/>
            <person name="Jetten M.S.M."/>
            <person name="Mascher T."/>
            <person name="Medema M.H."/>
            <person name="Devos D.P."/>
            <person name="Kaster A.-K."/>
            <person name="Ovreas L."/>
            <person name="Rohde M."/>
            <person name="Galperin M.Y."/>
            <person name="Jogler C."/>
        </authorList>
    </citation>
    <scope>NUCLEOTIDE SEQUENCE [LARGE SCALE GENOMIC DNA]</scope>
    <source>
        <strain evidence="2 3">KS4</strain>
    </source>
</reference>
<sequence>MTNQPPHANAAPTPPQRPTVVSFFYAYITFMNLLYAIVFAFSLLAIALPPDADQPPSDVPADTAASQPDPTLFDNDSFLQGADPQFVGQLLAVFSIVMIILFTTSYFINPNRFRWVYALILLAIGALNLCLWPVVLPILYFWLQPNNRLYHQFNPLDVYHRQHFGPDIEPPKH</sequence>
<keyword evidence="1" id="KW-0472">Membrane</keyword>
<evidence type="ECO:0000313" key="3">
    <source>
        <dbReference type="Proteomes" id="UP000317369"/>
    </source>
</evidence>
<keyword evidence="1" id="KW-1133">Transmembrane helix</keyword>
<protein>
    <submittedName>
        <fullName evidence="2">Uncharacterized protein</fullName>
    </submittedName>
</protein>